<dbReference type="EMBL" id="JASCZI010061184">
    <property type="protein sequence ID" value="MED6137933.1"/>
    <property type="molecule type" value="Genomic_DNA"/>
</dbReference>
<gene>
    <name evidence="1" type="ORF">PIB30_069636</name>
</gene>
<reference evidence="1 2" key="1">
    <citation type="journal article" date="2023" name="Plants (Basel)">
        <title>Bridging the Gap: Combining Genomics and Transcriptomics Approaches to Understand Stylosanthes scabra, an Orphan Legume from the Brazilian Caatinga.</title>
        <authorList>
            <person name="Ferreira-Neto J.R.C."/>
            <person name="da Silva M.D."/>
            <person name="Binneck E."/>
            <person name="de Melo N.F."/>
            <person name="da Silva R.H."/>
            <person name="de Melo A.L.T.M."/>
            <person name="Pandolfi V."/>
            <person name="Bustamante F.O."/>
            <person name="Brasileiro-Vidal A.C."/>
            <person name="Benko-Iseppon A.M."/>
        </authorList>
    </citation>
    <scope>NUCLEOTIDE SEQUENCE [LARGE SCALE GENOMIC DNA]</scope>
    <source>
        <tissue evidence="1">Leaves</tissue>
    </source>
</reference>
<organism evidence="1 2">
    <name type="scientific">Stylosanthes scabra</name>
    <dbReference type="NCBI Taxonomy" id="79078"/>
    <lineage>
        <taxon>Eukaryota</taxon>
        <taxon>Viridiplantae</taxon>
        <taxon>Streptophyta</taxon>
        <taxon>Embryophyta</taxon>
        <taxon>Tracheophyta</taxon>
        <taxon>Spermatophyta</taxon>
        <taxon>Magnoliopsida</taxon>
        <taxon>eudicotyledons</taxon>
        <taxon>Gunneridae</taxon>
        <taxon>Pentapetalae</taxon>
        <taxon>rosids</taxon>
        <taxon>fabids</taxon>
        <taxon>Fabales</taxon>
        <taxon>Fabaceae</taxon>
        <taxon>Papilionoideae</taxon>
        <taxon>50 kb inversion clade</taxon>
        <taxon>dalbergioids sensu lato</taxon>
        <taxon>Dalbergieae</taxon>
        <taxon>Pterocarpus clade</taxon>
        <taxon>Stylosanthes</taxon>
    </lineage>
</organism>
<proteinExistence type="predicted"/>
<evidence type="ECO:0000313" key="2">
    <source>
        <dbReference type="Proteomes" id="UP001341840"/>
    </source>
</evidence>
<dbReference type="Proteomes" id="UP001341840">
    <property type="component" value="Unassembled WGS sequence"/>
</dbReference>
<comment type="caution">
    <text evidence="1">The sequence shown here is derived from an EMBL/GenBank/DDBJ whole genome shotgun (WGS) entry which is preliminary data.</text>
</comment>
<sequence length="184" mass="19534">MGSGMSAPLLSNCGVASSGRCGQAVWSLAPHSVTACEYRQDACSQWSMGAGVGGEQDQLIENIPRGGRWIRVRNRRGGRAGHGRGQGQFRSRYRSLQCRSPSSGAVAAGVADAFARGSVYYSGGCIYPTVLLGNKASSSDFASCGDLIGATHRRTHPQLIPRKIEPAETSFNVWHKWLPPGAPS</sequence>
<evidence type="ECO:0000313" key="1">
    <source>
        <dbReference type="EMBL" id="MED6137933.1"/>
    </source>
</evidence>
<protein>
    <submittedName>
        <fullName evidence="1">Uncharacterized protein</fullName>
    </submittedName>
</protein>
<name>A0ABU6SQ61_9FABA</name>
<accession>A0ABU6SQ61</accession>
<keyword evidence="2" id="KW-1185">Reference proteome</keyword>